<dbReference type="GO" id="GO:0006310">
    <property type="term" value="P:DNA recombination"/>
    <property type="evidence" value="ECO:0007669"/>
    <property type="project" value="UniProtKB-KW"/>
</dbReference>
<dbReference type="InterPro" id="IPR044068">
    <property type="entry name" value="CB"/>
</dbReference>
<evidence type="ECO:0000256" key="3">
    <source>
        <dbReference type="ARBA" id="ARBA00023125"/>
    </source>
</evidence>
<evidence type="ECO:0000313" key="9">
    <source>
        <dbReference type="Proteomes" id="UP000321577"/>
    </source>
</evidence>
<dbReference type="InterPro" id="IPR010998">
    <property type="entry name" value="Integrase_recombinase_N"/>
</dbReference>
<dbReference type="PANTHER" id="PTHR30349:SF64">
    <property type="entry name" value="PROPHAGE INTEGRASE INTD-RELATED"/>
    <property type="match status" value="1"/>
</dbReference>
<name>A0A512M8K9_9BACT</name>
<keyword evidence="2" id="KW-0229">DNA integration</keyword>
<dbReference type="RefSeq" id="WP_146850651.1">
    <property type="nucleotide sequence ID" value="NZ_BKAG01000014.1"/>
</dbReference>
<evidence type="ECO:0008006" key="10">
    <source>
        <dbReference type="Google" id="ProtNLM"/>
    </source>
</evidence>
<dbReference type="Gene3D" id="1.10.150.130">
    <property type="match status" value="1"/>
</dbReference>
<accession>A0A512M8K9</accession>
<dbReference type="PROSITE" id="PS51900">
    <property type="entry name" value="CB"/>
    <property type="match status" value="1"/>
</dbReference>
<dbReference type="PROSITE" id="PS51898">
    <property type="entry name" value="TYR_RECOMBINASE"/>
    <property type="match status" value="1"/>
</dbReference>
<dbReference type="OrthoDB" id="179876at2"/>
<dbReference type="Pfam" id="PF00589">
    <property type="entry name" value="Phage_integrase"/>
    <property type="match status" value="1"/>
</dbReference>
<keyword evidence="9" id="KW-1185">Reference proteome</keyword>
<evidence type="ECO:0000256" key="1">
    <source>
        <dbReference type="ARBA" id="ARBA00008857"/>
    </source>
</evidence>
<dbReference type="PANTHER" id="PTHR30349">
    <property type="entry name" value="PHAGE INTEGRASE-RELATED"/>
    <property type="match status" value="1"/>
</dbReference>
<dbReference type="EMBL" id="BKAG01000014">
    <property type="protein sequence ID" value="GEP43074.1"/>
    <property type="molecule type" value="Genomic_DNA"/>
</dbReference>
<comment type="caution">
    <text evidence="8">The sequence shown here is derived from an EMBL/GenBank/DDBJ whole genome shotgun (WGS) entry which is preliminary data.</text>
</comment>
<dbReference type="InterPro" id="IPR011010">
    <property type="entry name" value="DNA_brk_join_enz"/>
</dbReference>
<evidence type="ECO:0000256" key="2">
    <source>
        <dbReference type="ARBA" id="ARBA00022908"/>
    </source>
</evidence>
<dbReference type="AlphaFoldDB" id="A0A512M8K9"/>
<protein>
    <recommendedName>
        <fullName evidence="10">Integrase</fullName>
    </recommendedName>
</protein>
<evidence type="ECO:0000256" key="5">
    <source>
        <dbReference type="PROSITE-ProRule" id="PRU01248"/>
    </source>
</evidence>
<dbReference type="Gene3D" id="1.10.443.10">
    <property type="entry name" value="Intergrase catalytic core"/>
    <property type="match status" value="1"/>
</dbReference>
<organism evidence="8 9">
    <name type="scientific">Brevifollis gellanilyticus</name>
    <dbReference type="NCBI Taxonomy" id="748831"/>
    <lineage>
        <taxon>Bacteria</taxon>
        <taxon>Pseudomonadati</taxon>
        <taxon>Verrucomicrobiota</taxon>
        <taxon>Verrucomicrobiia</taxon>
        <taxon>Verrucomicrobiales</taxon>
        <taxon>Verrucomicrobiaceae</taxon>
    </lineage>
</organism>
<reference evidence="8 9" key="1">
    <citation type="submission" date="2019-07" db="EMBL/GenBank/DDBJ databases">
        <title>Whole genome shotgun sequence of Brevifollis gellanilyticus NBRC 108608.</title>
        <authorList>
            <person name="Hosoyama A."/>
            <person name="Uohara A."/>
            <person name="Ohji S."/>
            <person name="Ichikawa N."/>
        </authorList>
    </citation>
    <scope>NUCLEOTIDE SEQUENCE [LARGE SCALE GENOMIC DNA]</scope>
    <source>
        <strain evidence="8 9">NBRC 108608</strain>
    </source>
</reference>
<dbReference type="Proteomes" id="UP000321577">
    <property type="component" value="Unassembled WGS sequence"/>
</dbReference>
<evidence type="ECO:0000259" key="7">
    <source>
        <dbReference type="PROSITE" id="PS51900"/>
    </source>
</evidence>
<dbReference type="SUPFAM" id="SSF56349">
    <property type="entry name" value="DNA breaking-rejoining enzymes"/>
    <property type="match status" value="1"/>
</dbReference>
<evidence type="ECO:0000256" key="4">
    <source>
        <dbReference type="ARBA" id="ARBA00023172"/>
    </source>
</evidence>
<gene>
    <name evidence="8" type="ORF">BGE01nite_23650</name>
</gene>
<proteinExistence type="inferred from homology"/>
<feature type="domain" description="Tyr recombinase" evidence="6">
    <location>
        <begin position="218"/>
        <end position="403"/>
    </location>
</feature>
<evidence type="ECO:0000313" key="8">
    <source>
        <dbReference type="EMBL" id="GEP43074.1"/>
    </source>
</evidence>
<keyword evidence="4" id="KW-0233">DNA recombination</keyword>
<evidence type="ECO:0000259" key="6">
    <source>
        <dbReference type="PROSITE" id="PS51898"/>
    </source>
</evidence>
<dbReference type="GO" id="GO:0003677">
    <property type="term" value="F:DNA binding"/>
    <property type="evidence" value="ECO:0007669"/>
    <property type="project" value="UniProtKB-UniRule"/>
</dbReference>
<dbReference type="InterPro" id="IPR050090">
    <property type="entry name" value="Tyrosine_recombinase_XerCD"/>
</dbReference>
<sequence>MASVARQKGSDFYYAFYRVPVGIGENGETRWKLLKKSTRKLKYDDAMVEAKALETNARAKAGAGDIKAKQYLRILEDAHGNALKGTLNQATATAYLSRIMEIAIGLPLVSYTIESWFREWLGYKSSINRSAGTIVRYTGVVESFLNTLSQERRASPLGTLGMNELVAFQKANKEAGKSSTTVNLAIKTLSMALNRALELGLIKTNPAKGFDKVTSSKMKKDVFEPGQVAKLRDTASGDWKGVILFGYYTGMRLGDITGLSWSNVDIQCEWLTFVDRKTSKQLQIPLHPMVTRYLKEQVRPSDNSAVFPSVHGKATSGRSGLSTSFATIMRNAGISGKQIKAGGVEGRSRNTLTFHSLRHSFTSALANAGVPAETRQKITGHLDNKTHQIYTHHDKQTLKNAVDLIPTI</sequence>
<feature type="domain" description="Core-binding (CB)" evidence="7">
    <location>
        <begin position="111"/>
        <end position="197"/>
    </location>
</feature>
<dbReference type="InterPro" id="IPR002104">
    <property type="entry name" value="Integrase_catalytic"/>
</dbReference>
<dbReference type="InterPro" id="IPR013762">
    <property type="entry name" value="Integrase-like_cat_sf"/>
</dbReference>
<dbReference type="GO" id="GO:0015074">
    <property type="term" value="P:DNA integration"/>
    <property type="evidence" value="ECO:0007669"/>
    <property type="project" value="UniProtKB-KW"/>
</dbReference>
<keyword evidence="3 5" id="KW-0238">DNA-binding</keyword>
<comment type="similarity">
    <text evidence="1">Belongs to the 'phage' integrase family.</text>
</comment>
<dbReference type="CDD" id="cd00796">
    <property type="entry name" value="INT_Rci_Hp1_C"/>
    <property type="match status" value="1"/>
</dbReference>